<dbReference type="GO" id="GO:0004252">
    <property type="term" value="F:serine-type endopeptidase activity"/>
    <property type="evidence" value="ECO:0007669"/>
    <property type="project" value="InterPro"/>
</dbReference>
<comment type="caution">
    <text evidence="3">The sequence shown here is derived from an EMBL/GenBank/DDBJ whole genome shotgun (WGS) entry which is preliminary data.</text>
</comment>
<protein>
    <submittedName>
        <fullName evidence="3">Peptidase S24-like protein</fullName>
    </submittedName>
</protein>
<reference evidence="3 4" key="1">
    <citation type="submission" date="2019-06" db="EMBL/GenBank/DDBJ databases">
        <title>Sequencing the genomes of 1000 actinobacteria strains.</title>
        <authorList>
            <person name="Klenk H.-P."/>
        </authorList>
    </citation>
    <scope>NUCLEOTIDE SEQUENCE [LARGE SCALE GENOMIC DNA]</scope>
    <source>
        <strain evidence="3 4">DSM 24617</strain>
    </source>
</reference>
<dbReference type="SUPFAM" id="SSF51306">
    <property type="entry name" value="LexA/Signal peptidase"/>
    <property type="match status" value="1"/>
</dbReference>
<dbReference type="AlphaFoldDB" id="A0A542X9B6"/>
<dbReference type="EMBL" id="VFOK01000001">
    <property type="protein sequence ID" value="TQL32437.1"/>
    <property type="molecule type" value="Genomic_DNA"/>
</dbReference>
<keyword evidence="4" id="KW-1185">Reference proteome</keyword>
<accession>A0A542X9B6</accession>
<dbReference type="CDD" id="cd06530">
    <property type="entry name" value="S26_SPase_I"/>
    <property type="match status" value="1"/>
</dbReference>
<organism evidence="3 4">
    <name type="scientific">Barrientosiimonas humi</name>
    <dbReference type="NCBI Taxonomy" id="999931"/>
    <lineage>
        <taxon>Bacteria</taxon>
        <taxon>Bacillati</taxon>
        <taxon>Actinomycetota</taxon>
        <taxon>Actinomycetes</taxon>
        <taxon>Micrococcales</taxon>
        <taxon>Dermacoccaceae</taxon>
        <taxon>Barrientosiimonas</taxon>
    </lineage>
</organism>
<dbReference type="InterPro" id="IPR019533">
    <property type="entry name" value="Peptidase_S26"/>
</dbReference>
<dbReference type="InterPro" id="IPR015927">
    <property type="entry name" value="Peptidase_S24_S26A/B/C"/>
</dbReference>
<dbReference type="InterPro" id="IPR036286">
    <property type="entry name" value="LexA/Signal_pep-like_sf"/>
</dbReference>
<evidence type="ECO:0000313" key="4">
    <source>
        <dbReference type="Proteomes" id="UP000318336"/>
    </source>
</evidence>
<evidence type="ECO:0000259" key="2">
    <source>
        <dbReference type="Pfam" id="PF00717"/>
    </source>
</evidence>
<dbReference type="Gene3D" id="2.10.109.10">
    <property type="entry name" value="Umud Fragment, subunit A"/>
    <property type="match status" value="1"/>
</dbReference>
<comment type="subcellular location">
    <subcellularLocation>
        <location evidence="1">Endomembrane system</location>
    </subcellularLocation>
</comment>
<name>A0A542X9B6_9MICO</name>
<gene>
    <name evidence="3" type="ORF">FB554_0562</name>
</gene>
<dbReference type="Proteomes" id="UP000318336">
    <property type="component" value="Unassembled WGS sequence"/>
</dbReference>
<dbReference type="GO" id="GO:0012505">
    <property type="term" value="C:endomembrane system"/>
    <property type="evidence" value="ECO:0007669"/>
    <property type="project" value="UniProtKB-SubCell"/>
</dbReference>
<dbReference type="Pfam" id="PF00717">
    <property type="entry name" value="Peptidase_S24"/>
    <property type="match status" value="1"/>
</dbReference>
<proteinExistence type="predicted"/>
<dbReference type="RefSeq" id="WP_236022237.1">
    <property type="nucleotide sequence ID" value="NZ_CAJTBP010000001.1"/>
</dbReference>
<sequence length="103" mass="11109">MPLPLGIAVVRGRSMEPTYVDGDRLLVRYGARVRAGRAHVVQLPAGPDGPRPLAVKRVVRAVGTQWWVESDRTDAPGAVDSRSVGPLPASAVVARVLLRLPRR</sequence>
<feature type="domain" description="Peptidase S24/S26A/S26B/S26C" evidence="2">
    <location>
        <begin position="7"/>
        <end position="71"/>
    </location>
</feature>
<evidence type="ECO:0000313" key="3">
    <source>
        <dbReference type="EMBL" id="TQL32437.1"/>
    </source>
</evidence>
<evidence type="ECO:0000256" key="1">
    <source>
        <dbReference type="ARBA" id="ARBA00004308"/>
    </source>
</evidence>
<dbReference type="GO" id="GO:0006465">
    <property type="term" value="P:signal peptide processing"/>
    <property type="evidence" value="ECO:0007669"/>
    <property type="project" value="InterPro"/>
</dbReference>